<dbReference type="EMBL" id="JAURVH010001522">
    <property type="protein sequence ID" value="KAK5922383.1"/>
    <property type="molecule type" value="Genomic_DNA"/>
</dbReference>
<dbReference type="AlphaFoldDB" id="A0AAN8DJU7"/>
<protein>
    <submittedName>
        <fullName evidence="2">Uncharacterized protein</fullName>
    </submittedName>
</protein>
<evidence type="ECO:0000313" key="2">
    <source>
        <dbReference type="EMBL" id="KAK5922383.1"/>
    </source>
</evidence>
<dbReference type="Proteomes" id="UP001331515">
    <property type="component" value="Unassembled WGS sequence"/>
</dbReference>
<keyword evidence="3" id="KW-1185">Reference proteome</keyword>
<reference evidence="2 3" key="1">
    <citation type="journal article" date="2023" name="Mol. Biol. Evol.">
        <title>Genomics of Secondarily Temperate Adaptation in the Only Non-Antarctic Icefish.</title>
        <authorList>
            <person name="Rivera-Colon A.G."/>
            <person name="Rayamajhi N."/>
            <person name="Minhas B.F."/>
            <person name="Madrigal G."/>
            <person name="Bilyk K.T."/>
            <person name="Yoon V."/>
            <person name="Hune M."/>
            <person name="Gregory S."/>
            <person name="Cheng C.H.C."/>
            <person name="Catchen J.M."/>
        </authorList>
    </citation>
    <scope>NUCLEOTIDE SEQUENCE [LARGE SCALE GENOMIC DNA]</scope>
    <source>
        <tissue evidence="2">White muscle</tissue>
    </source>
</reference>
<evidence type="ECO:0000313" key="3">
    <source>
        <dbReference type="Proteomes" id="UP001331515"/>
    </source>
</evidence>
<accession>A0AAN8DJU7</accession>
<keyword evidence="1" id="KW-0812">Transmembrane</keyword>
<comment type="caution">
    <text evidence="2">The sequence shown here is derived from an EMBL/GenBank/DDBJ whole genome shotgun (WGS) entry which is preliminary data.</text>
</comment>
<evidence type="ECO:0000256" key="1">
    <source>
        <dbReference type="SAM" id="Phobius"/>
    </source>
</evidence>
<proteinExistence type="predicted"/>
<feature type="transmembrane region" description="Helical" evidence="1">
    <location>
        <begin position="20"/>
        <end position="43"/>
    </location>
</feature>
<gene>
    <name evidence="2" type="ORF">CgunFtcFv8_019653</name>
</gene>
<organism evidence="2 3">
    <name type="scientific">Champsocephalus gunnari</name>
    <name type="common">Mackerel icefish</name>
    <dbReference type="NCBI Taxonomy" id="52237"/>
    <lineage>
        <taxon>Eukaryota</taxon>
        <taxon>Metazoa</taxon>
        <taxon>Chordata</taxon>
        <taxon>Craniata</taxon>
        <taxon>Vertebrata</taxon>
        <taxon>Euteleostomi</taxon>
        <taxon>Actinopterygii</taxon>
        <taxon>Neopterygii</taxon>
        <taxon>Teleostei</taxon>
        <taxon>Neoteleostei</taxon>
        <taxon>Acanthomorphata</taxon>
        <taxon>Eupercaria</taxon>
        <taxon>Perciformes</taxon>
        <taxon>Notothenioidei</taxon>
        <taxon>Channichthyidae</taxon>
        <taxon>Champsocephalus</taxon>
    </lineage>
</organism>
<name>A0AAN8DJU7_CHAGU</name>
<sequence length="85" mass="9340">MCDWLHSLSFPQYACMEDTLLVLIAGSGLMLKPLQSGSFRCVLYRMRRRPSGEEGASAKWLGGGGVYQRCLSALREISLGGPEET</sequence>
<keyword evidence="1" id="KW-0472">Membrane</keyword>
<keyword evidence="1" id="KW-1133">Transmembrane helix</keyword>